<dbReference type="AlphaFoldDB" id="A0AA38HX09"/>
<dbReference type="PANTHER" id="PTHR12243">
    <property type="entry name" value="MADF DOMAIN TRANSCRIPTION FACTOR"/>
    <property type="match status" value="1"/>
</dbReference>
<reference evidence="5" key="1">
    <citation type="journal article" date="2023" name="G3 (Bethesda)">
        <title>Whole genome assemblies of Zophobas morio and Tenebrio molitor.</title>
        <authorList>
            <person name="Kaur S."/>
            <person name="Stinson S.A."/>
            <person name="diCenzo G.C."/>
        </authorList>
    </citation>
    <scope>NUCLEOTIDE SEQUENCE</scope>
    <source>
        <strain evidence="5">QUZm001</strain>
    </source>
</reference>
<feature type="domain" description="BESS" evidence="4">
    <location>
        <begin position="178"/>
        <end position="217"/>
    </location>
</feature>
<dbReference type="PROSITE" id="PS51031">
    <property type="entry name" value="BESS"/>
    <property type="match status" value="1"/>
</dbReference>
<dbReference type="InterPro" id="IPR039353">
    <property type="entry name" value="TF_Adf1"/>
</dbReference>
<keyword evidence="1" id="KW-0539">Nucleus</keyword>
<dbReference type="EMBL" id="JALNTZ010000008">
    <property type="protein sequence ID" value="KAJ3642734.1"/>
    <property type="molecule type" value="Genomic_DNA"/>
</dbReference>
<evidence type="ECO:0000256" key="1">
    <source>
        <dbReference type="PROSITE-ProRule" id="PRU00371"/>
    </source>
</evidence>
<sequence>MAPLLLSMEKLITEVEKQPCIWNIHHTSYFDKQLKTKVWQKICREFFPDTGKDSVDETSKIVFMQKKWKSVRDYYIKQRKEVDGAGFSKRKKYIYFDMLRFLESSSGLKPISDRSDLPGSSIKPDELSQEDSLELSQEGKEDFIKQEEFEEHDLSEPEPEPELEQLCHSTFTTKRTEIDEDEMFLLSLLPSIRKLDPLQKLNFKLEVMKSLKNVQFPTTN</sequence>
<dbReference type="GO" id="GO:0005634">
    <property type="term" value="C:nucleus"/>
    <property type="evidence" value="ECO:0007669"/>
    <property type="project" value="UniProtKB-SubCell"/>
</dbReference>
<protein>
    <recommendedName>
        <fullName evidence="7">MADF domain-containing protein</fullName>
    </recommendedName>
</protein>
<name>A0AA38HX09_9CUCU</name>
<evidence type="ECO:0000259" key="3">
    <source>
        <dbReference type="PROSITE" id="PS51029"/>
    </source>
</evidence>
<dbReference type="InterPro" id="IPR006578">
    <property type="entry name" value="MADF-dom"/>
</dbReference>
<dbReference type="PROSITE" id="PS51029">
    <property type="entry name" value="MADF"/>
    <property type="match status" value="1"/>
</dbReference>
<dbReference type="SMART" id="SM00595">
    <property type="entry name" value="MADF"/>
    <property type="match status" value="1"/>
</dbReference>
<comment type="caution">
    <text evidence="5">The sequence shown here is derived from an EMBL/GenBank/DDBJ whole genome shotgun (WGS) entry which is preliminary data.</text>
</comment>
<evidence type="ECO:0000256" key="2">
    <source>
        <dbReference type="SAM" id="MobiDB-lite"/>
    </source>
</evidence>
<accession>A0AA38HX09</accession>
<evidence type="ECO:0000313" key="5">
    <source>
        <dbReference type="EMBL" id="KAJ3642734.1"/>
    </source>
</evidence>
<feature type="domain" description="MADF" evidence="3">
    <location>
        <begin position="10"/>
        <end position="107"/>
    </location>
</feature>
<dbReference type="PANTHER" id="PTHR12243:SF67">
    <property type="entry name" value="COREPRESSOR OF PANGOLIN, ISOFORM A-RELATED"/>
    <property type="match status" value="1"/>
</dbReference>
<feature type="region of interest" description="Disordered" evidence="2">
    <location>
        <begin position="112"/>
        <end position="134"/>
    </location>
</feature>
<dbReference type="Pfam" id="PF10545">
    <property type="entry name" value="MADF_DNA_bdg"/>
    <property type="match status" value="1"/>
</dbReference>
<keyword evidence="6" id="KW-1185">Reference proteome</keyword>
<organism evidence="5 6">
    <name type="scientific">Zophobas morio</name>
    <dbReference type="NCBI Taxonomy" id="2755281"/>
    <lineage>
        <taxon>Eukaryota</taxon>
        <taxon>Metazoa</taxon>
        <taxon>Ecdysozoa</taxon>
        <taxon>Arthropoda</taxon>
        <taxon>Hexapoda</taxon>
        <taxon>Insecta</taxon>
        <taxon>Pterygota</taxon>
        <taxon>Neoptera</taxon>
        <taxon>Endopterygota</taxon>
        <taxon>Coleoptera</taxon>
        <taxon>Polyphaga</taxon>
        <taxon>Cucujiformia</taxon>
        <taxon>Tenebrionidae</taxon>
        <taxon>Zophobas</taxon>
    </lineage>
</organism>
<evidence type="ECO:0000259" key="4">
    <source>
        <dbReference type="PROSITE" id="PS51031"/>
    </source>
</evidence>
<comment type="subcellular location">
    <subcellularLocation>
        <location evidence="1">Nucleus</location>
    </subcellularLocation>
</comment>
<dbReference type="InterPro" id="IPR004210">
    <property type="entry name" value="BESS_motif"/>
</dbReference>
<gene>
    <name evidence="5" type="ORF">Zmor_025492</name>
</gene>
<dbReference type="Pfam" id="PF02944">
    <property type="entry name" value="BESS"/>
    <property type="match status" value="1"/>
</dbReference>
<evidence type="ECO:0000313" key="6">
    <source>
        <dbReference type="Proteomes" id="UP001168821"/>
    </source>
</evidence>
<proteinExistence type="predicted"/>
<dbReference type="GO" id="GO:0003677">
    <property type="term" value="F:DNA binding"/>
    <property type="evidence" value="ECO:0007669"/>
    <property type="project" value="InterPro"/>
</dbReference>
<evidence type="ECO:0008006" key="7">
    <source>
        <dbReference type="Google" id="ProtNLM"/>
    </source>
</evidence>
<dbReference type="Proteomes" id="UP001168821">
    <property type="component" value="Unassembled WGS sequence"/>
</dbReference>